<evidence type="ECO:0000256" key="1">
    <source>
        <dbReference type="ARBA" id="ARBA00022801"/>
    </source>
</evidence>
<dbReference type="PANTHER" id="PTHR13170:SF16">
    <property type="entry name" value="PROTEIN O-GLCNACASE"/>
    <property type="match status" value="1"/>
</dbReference>
<organism evidence="5 6">
    <name type="scientific">Sphingobium algorifonticola</name>
    <dbReference type="NCBI Taxonomy" id="2008318"/>
    <lineage>
        <taxon>Bacteria</taxon>
        <taxon>Pseudomonadati</taxon>
        <taxon>Pseudomonadota</taxon>
        <taxon>Alphaproteobacteria</taxon>
        <taxon>Sphingomonadales</taxon>
        <taxon>Sphingomonadaceae</taxon>
        <taxon>Sphingobium</taxon>
    </lineage>
</organism>
<comment type="caution">
    <text evidence="5">The sequence shown here is derived from an EMBL/GenBank/DDBJ whole genome shotgun (WGS) entry which is preliminary data.</text>
</comment>
<evidence type="ECO:0000256" key="2">
    <source>
        <dbReference type="ARBA" id="ARBA00023295"/>
    </source>
</evidence>
<keyword evidence="2 3" id="KW-0326">Glycosidase</keyword>
<dbReference type="Proteomes" id="UP000282977">
    <property type="component" value="Unassembled WGS sequence"/>
</dbReference>
<dbReference type="InterPro" id="IPR017853">
    <property type="entry name" value="GH"/>
</dbReference>
<dbReference type="Gene3D" id="3.20.20.80">
    <property type="entry name" value="Glycosidases"/>
    <property type="match status" value="1"/>
</dbReference>
<name>A0A437JAF6_9SPHN</name>
<evidence type="ECO:0000313" key="6">
    <source>
        <dbReference type="Proteomes" id="UP000282977"/>
    </source>
</evidence>
<keyword evidence="6" id="KW-1185">Reference proteome</keyword>
<evidence type="ECO:0000313" key="5">
    <source>
        <dbReference type="EMBL" id="RVT42477.1"/>
    </source>
</evidence>
<dbReference type="SUPFAM" id="SSF51445">
    <property type="entry name" value="(Trans)glycosidases"/>
    <property type="match status" value="1"/>
</dbReference>
<feature type="active site" description="Proton donor" evidence="3">
    <location>
        <position position="118"/>
    </location>
</feature>
<dbReference type="OrthoDB" id="9760892at2"/>
<dbReference type="AlphaFoldDB" id="A0A437JAF6"/>
<evidence type="ECO:0000259" key="4">
    <source>
        <dbReference type="PROSITE" id="PS52009"/>
    </source>
</evidence>
<proteinExistence type="inferred from homology"/>
<dbReference type="PANTHER" id="PTHR13170">
    <property type="entry name" value="O-GLCNACASE"/>
    <property type="match status" value="1"/>
</dbReference>
<protein>
    <submittedName>
        <fullName evidence="5">Hyaluronidase</fullName>
    </submittedName>
</protein>
<dbReference type="InterPro" id="IPR011496">
    <property type="entry name" value="O-GlcNAcase_cat"/>
</dbReference>
<feature type="domain" description="GH84" evidence="4">
    <location>
        <begin position="3"/>
        <end position="275"/>
    </location>
</feature>
<accession>A0A437JAF6</accession>
<dbReference type="GO" id="GO:0015929">
    <property type="term" value="F:hexosaminidase activity"/>
    <property type="evidence" value="ECO:0007669"/>
    <property type="project" value="UniProtKB-ARBA"/>
</dbReference>
<dbReference type="Pfam" id="PF07555">
    <property type="entry name" value="NAGidase"/>
    <property type="match status" value="1"/>
</dbReference>
<evidence type="ECO:0000256" key="3">
    <source>
        <dbReference type="PROSITE-ProRule" id="PRU01353"/>
    </source>
</evidence>
<dbReference type="GO" id="GO:1901135">
    <property type="term" value="P:carbohydrate derivative metabolic process"/>
    <property type="evidence" value="ECO:0007669"/>
    <property type="project" value="UniProtKB-ARBA"/>
</dbReference>
<keyword evidence="1 3" id="KW-0378">Hydrolase</keyword>
<comment type="similarity">
    <text evidence="3">Belongs to the glycosyl hydrolase 84 family.</text>
</comment>
<dbReference type="EMBL" id="RZUL01000002">
    <property type="protein sequence ID" value="RVT42477.1"/>
    <property type="molecule type" value="Genomic_DNA"/>
</dbReference>
<dbReference type="InterPro" id="IPR051822">
    <property type="entry name" value="Glycosyl_Hydrolase_84"/>
</dbReference>
<gene>
    <name evidence="5" type="ORF">ENE74_09000</name>
</gene>
<sequence length="354" mass="39176">MIPELGIIEGYFGRCWDWNARATVVECLAPAGYGFFHYAPKIDRYLRRDWQRPYPSENLDALAAFADRCRALGVRFGIGLTPFGAHLSFDADTRQALRAKLDQLRSVGIDDLVIMFDDMDGDVPDLATRQANIVSFCLDHSAATRYFVTPTYYSDDRVLDHVFGQRPVDYLAALGRNVDPAVAIYWTGEEVCARQLSPGAMREIGDLLGRKPAVWDNYPVNDGPRMSAHLHLRAFTGRPASLAGYISHHAINPASQPLLGCIPALTLPKCYTLGEDYRYMTAFRDAAIAVAGPALAEMLEADIAMLQDRGRGMPSDQVAVIRSRYAAIDHPVAAEVVDWLDGGYAITGEMLRTQ</sequence>
<reference evidence="5 6" key="1">
    <citation type="submission" date="2019-01" db="EMBL/GenBank/DDBJ databases">
        <authorList>
            <person name="Chen W.-M."/>
        </authorList>
    </citation>
    <scope>NUCLEOTIDE SEQUENCE [LARGE SCALE GENOMIC DNA]</scope>
    <source>
        <strain evidence="5 6">TLA-22</strain>
    </source>
</reference>
<dbReference type="PROSITE" id="PS52009">
    <property type="entry name" value="GH84"/>
    <property type="match status" value="1"/>
</dbReference>